<evidence type="ECO:0000259" key="7">
    <source>
        <dbReference type="PROSITE" id="PS51733"/>
    </source>
</evidence>
<dbReference type="InterPro" id="IPR008988">
    <property type="entry name" value="Transcriptional_repressor_C"/>
</dbReference>
<dbReference type="GO" id="GO:0005737">
    <property type="term" value="C:cytoplasm"/>
    <property type="evidence" value="ECO:0007669"/>
    <property type="project" value="TreeGrafter"/>
</dbReference>
<evidence type="ECO:0000256" key="5">
    <source>
        <dbReference type="ARBA" id="ARBA00024227"/>
    </source>
</evidence>
<sequence>MSLLKSTLRLLADGKFHSDKEISKFLNISYKTVPEVLKRILDPSINLEVVNDKFFRIAGGLELLDASYIINELGEANQLLSQLEVLTFVDSTNNYLLNKIEYNGNYVVFSEQQTAGRGQFQRIWYSNFGKNIALSLLWQFTNPLNKLVGLTLVVGIAVVKALEEYGLKKIQLKWPNDIIHEGKKLAGILIESRSIDAKIKKAVIGIGLNLYNPTQFPIDDQAITSIFSLKNLPPQRNRLAVLILKNLLHALTHFETKGLDYFMQDWQRLDNLVGKLITIQNQSNIIVGIGEGINAQGQLCVQIKNKIHYFNSGEIGVKLKTDD</sequence>
<proteinExistence type="predicted"/>
<dbReference type="GO" id="GO:0004077">
    <property type="term" value="F:biotin--[biotin carboxyl-carrier protein] ligase activity"/>
    <property type="evidence" value="ECO:0007669"/>
    <property type="project" value="UniProtKB-EC"/>
</dbReference>
<dbReference type="PROSITE" id="PS51733">
    <property type="entry name" value="BPL_LPL_CATALYTIC"/>
    <property type="match status" value="1"/>
</dbReference>
<dbReference type="Gene3D" id="2.30.30.100">
    <property type="match status" value="1"/>
</dbReference>
<evidence type="ECO:0000256" key="1">
    <source>
        <dbReference type="ARBA" id="ARBA00022598"/>
    </source>
</evidence>
<dbReference type="InterPro" id="IPR004143">
    <property type="entry name" value="BPL_LPL_catalytic"/>
</dbReference>
<evidence type="ECO:0000256" key="2">
    <source>
        <dbReference type="ARBA" id="ARBA00022741"/>
    </source>
</evidence>
<dbReference type="EC" id="6.3.4.15" evidence="5"/>
<dbReference type="PANTHER" id="PTHR12835:SF5">
    <property type="entry name" value="BIOTIN--PROTEIN LIGASE"/>
    <property type="match status" value="1"/>
</dbReference>
<dbReference type="SUPFAM" id="SSF55681">
    <property type="entry name" value="Class II aaRS and biotin synthetases"/>
    <property type="match status" value="1"/>
</dbReference>
<evidence type="ECO:0000256" key="3">
    <source>
        <dbReference type="ARBA" id="ARBA00022840"/>
    </source>
</evidence>
<evidence type="ECO:0000313" key="8">
    <source>
        <dbReference type="EMBL" id="OIZ94442.1"/>
    </source>
</evidence>
<dbReference type="OrthoDB" id="9807064at2"/>
<protein>
    <recommendedName>
        <fullName evidence="5">biotin--[biotin carboxyl-carrier protein] ligase</fullName>
        <ecNumber evidence="5">6.3.4.15</ecNumber>
    </recommendedName>
</protein>
<dbReference type="InterPro" id="IPR004408">
    <property type="entry name" value="Biotin_CoA_COase_ligase"/>
</dbReference>
<keyword evidence="3" id="KW-0067">ATP-binding</keyword>
<dbReference type="SUPFAM" id="SSF50037">
    <property type="entry name" value="C-terminal domain of transcriptional repressors"/>
    <property type="match status" value="1"/>
</dbReference>
<dbReference type="NCBIfam" id="TIGR00121">
    <property type="entry name" value="birA_ligase"/>
    <property type="match status" value="1"/>
</dbReference>
<dbReference type="Proteomes" id="UP000183924">
    <property type="component" value="Unassembled WGS sequence"/>
</dbReference>
<feature type="domain" description="BPL/LPL catalytic" evidence="7">
    <location>
        <begin position="80"/>
        <end position="255"/>
    </location>
</feature>
<gene>
    <name evidence="8" type="ORF">A1D18_06300</name>
</gene>
<dbReference type="RefSeq" id="WP_071662932.1">
    <property type="nucleotide sequence ID" value="NZ_LUKY01000033.1"/>
</dbReference>
<name>A0A1J8NHS1_9COXI</name>
<dbReference type="EMBL" id="LUKY01000033">
    <property type="protein sequence ID" value="OIZ94442.1"/>
    <property type="molecule type" value="Genomic_DNA"/>
</dbReference>
<dbReference type="PANTHER" id="PTHR12835">
    <property type="entry name" value="BIOTIN PROTEIN LIGASE"/>
    <property type="match status" value="1"/>
</dbReference>
<keyword evidence="1" id="KW-0436">Ligase</keyword>
<dbReference type="STRING" id="1225476.A1D18_06300"/>
<evidence type="ECO:0000313" key="9">
    <source>
        <dbReference type="Proteomes" id="UP000183924"/>
    </source>
</evidence>
<comment type="catalytic activity">
    <reaction evidence="6">
        <text>biotin + L-lysyl-[protein] + ATP = N(6)-biotinyl-L-lysyl-[protein] + AMP + diphosphate + H(+)</text>
        <dbReference type="Rhea" id="RHEA:11756"/>
        <dbReference type="Rhea" id="RHEA-COMP:9752"/>
        <dbReference type="Rhea" id="RHEA-COMP:10505"/>
        <dbReference type="ChEBI" id="CHEBI:15378"/>
        <dbReference type="ChEBI" id="CHEBI:29969"/>
        <dbReference type="ChEBI" id="CHEBI:30616"/>
        <dbReference type="ChEBI" id="CHEBI:33019"/>
        <dbReference type="ChEBI" id="CHEBI:57586"/>
        <dbReference type="ChEBI" id="CHEBI:83144"/>
        <dbReference type="ChEBI" id="CHEBI:456215"/>
        <dbReference type="EC" id="6.3.4.15"/>
    </reaction>
</comment>
<evidence type="ECO:0000256" key="4">
    <source>
        <dbReference type="ARBA" id="ARBA00023267"/>
    </source>
</evidence>
<dbReference type="GO" id="GO:0005524">
    <property type="term" value="F:ATP binding"/>
    <property type="evidence" value="ECO:0007669"/>
    <property type="project" value="UniProtKB-KW"/>
</dbReference>
<dbReference type="CDD" id="cd16442">
    <property type="entry name" value="BPL"/>
    <property type="match status" value="1"/>
</dbReference>
<evidence type="ECO:0000256" key="6">
    <source>
        <dbReference type="ARBA" id="ARBA00047846"/>
    </source>
</evidence>
<keyword evidence="2" id="KW-0547">Nucleotide-binding</keyword>
<reference evidence="8 9" key="1">
    <citation type="submission" date="2016-03" db="EMBL/GenBank/DDBJ databases">
        <title>Comparative genomics of Rickettsiella.</title>
        <authorList>
            <person name="Chandler C."/>
            <person name="Wang Y."/>
        </authorList>
    </citation>
    <scope>NUCLEOTIDE SEQUENCE [LARGE SCALE GENOMIC DNA]</scope>
    <source>
        <strain evidence="8 9">RCFS May 2013</strain>
    </source>
</reference>
<organism evidence="8 9">
    <name type="scientific">Candidatus Rickettsiella isopodorum</name>
    <dbReference type="NCBI Taxonomy" id="1225476"/>
    <lineage>
        <taxon>Bacteria</taxon>
        <taxon>Pseudomonadati</taxon>
        <taxon>Pseudomonadota</taxon>
        <taxon>Gammaproteobacteria</taxon>
        <taxon>Legionellales</taxon>
        <taxon>Coxiellaceae</taxon>
        <taxon>Rickettsiella</taxon>
    </lineage>
</organism>
<dbReference type="AlphaFoldDB" id="A0A1J8NHS1"/>
<dbReference type="Gene3D" id="3.30.930.10">
    <property type="entry name" value="Bira Bifunctional Protein, Domain 2"/>
    <property type="match status" value="1"/>
</dbReference>
<keyword evidence="9" id="KW-1185">Reference proteome</keyword>
<keyword evidence="4" id="KW-0092">Biotin</keyword>
<accession>A0A1J8NHS1</accession>
<dbReference type="Pfam" id="PF02237">
    <property type="entry name" value="BPL_C"/>
    <property type="match status" value="1"/>
</dbReference>
<dbReference type="InterPro" id="IPR003142">
    <property type="entry name" value="BPL_C"/>
</dbReference>
<comment type="caution">
    <text evidence="8">The sequence shown here is derived from an EMBL/GenBank/DDBJ whole genome shotgun (WGS) entry which is preliminary data.</text>
</comment>
<dbReference type="Pfam" id="PF03099">
    <property type="entry name" value="BPL_LplA_LipB"/>
    <property type="match status" value="1"/>
</dbReference>
<dbReference type="InterPro" id="IPR045864">
    <property type="entry name" value="aa-tRNA-synth_II/BPL/LPL"/>
</dbReference>